<dbReference type="InterPro" id="IPR007206">
    <property type="entry name" value="Protein_HGH1_C"/>
</dbReference>
<accession>A0A7E5X5L4</accession>
<dbReference type="Proteomes" id="UP000322000">
    <property type="component" value="Chromosome 3"/>
</dbReference>
<comment type="similarity">
    <text evidence="1">Belongs to the HGH1 family.</text>
</comment>
<feature type="domain" description="Protein HGH1 N-terminal" evidence="3">
    <location>
        <begin position="103"/>
        <end position="272"/>
    </location>
</feature>
<evidence type="ECO:0000259" key="3">
    <source>
        <dbReference type="Pfam" id="PF04063"/>
    </source>
</evidence>
<evidence type="ECO:0000256" key="2">
    <source>
        <dbReference type="ARBA" id="ARBA00014076"/>
    </source>
</evidence>
<reference evidence="6" key="1">
    <citation type="submission" date="2025-08" db="UniProtKB">
        <authorList>
            <consortium name="RefSeq"/>
        </authorList>
    </citation>
    <scope>IDENTIFICATION</scope>
</reference>
<proteinExistence type="inferred from homology"/>
<dbReference type="KEGG" id="tnl:113509017"/>
<evidence type="ECO:0000259" key="4">
    <source>
        <dbReference type="Pfam" id="PF04064"/>
    </source>
</evidence>
<dbReference type="PANTHER" id="PTHR13387">
    <property type="entry name" value="PROTEIN HGH1 HOMOLOG"/>
    <property type="match status" value="1"/>
</dbReference>
<dbReference type="GeneID" id="113509017"/>
<gene>
    <name evidence="6" type="primary">LOC113509017</name>
</gene>
<dbReference type="InterPro" id="IPR011989">
    <property type="entry name" value="ARM-like"/>
</dbReference>
<dbReference type="InParanoid" id="A0A7E5X5L4"/>
<protein>
    <recommendedName>
        <fullName evidence="2">Protein HGH1 homolog</fullName>
    </recommendedName>
</protein>
<feature type="domain" description="Protein HGH1 C-terminal" evidence="4">
    <location>
        <begin position="278"/>
        <end position="330"/>
    </location>
</feature>
<organism evidence="5 6">
    <name type="scientific">Trichoplusia ni</name>
    <name type="common">Cabbage looper</name>
    <dbReference type="NCBI Taxonomy" id="7111"/>
    <lineage>
        <taxon>Eukaryota</taxon>
        <taxon>Metazoa</taxon>
        <taxon>Ecdysozoa</taxon>
        <taxon>Arthropoda</taxon>
        <taxon>Hexapoda</taxon>
        <taxon>Insecta</taxon>
        <taxon>Pterygota</taxon>
        <taxon>Neoptera</taxon>
        <taxon>Endopterygota</taxon>
        <taxon>Lepidoptera</taxon>
        <taxon>Glossata</taxon>
        <taxon>Ditrysia</taxon>
        <taxon>Noctuoidea</taxon>
        <taxon>Noctuidae</taxon>
        <taxon>Plusiinae</taxon>
        <taxon>Trichoplusia</taxon>
    </lineage>
</organism>
<name>A0A7E5X5L4_TRINI</name>
<dbReference type="RefSeq" id="XP_026748054.1">
    <property type="nucleotide sequence ID" value="XM_026892253.1"/>
</dbReference>
<evidence type="ECO:0000313" key="5">
    <source>
        <dbReference type="Proteomes" id="UP000322000"/>
    </source>
</evidence>
<dbReference type="AlphaFoldDB" id="A0A7E5X5L4"/>
<dbReference type="PANTHER" id="PTHR13387:SF9">
    <property type="entry name" value="PROTEIN HGH1 HOMOLOG"/>
    <property type="match status" value="1"/>
</dbReference>
<dbReference type="FunCoup" id="A0A7E5X5L4">
    <property type="interactions" value="1609"/>
</dbReference>
<dbReference type="InterPro" id="IPR039717">
    <property type="entry name" value="Hgh1"/>
</dbReference>
<dbReference type="Gene3D" id="1.25.10.10">
    <property type="entry name" value="Leucine-rich Repeat Variant"/>
    <property type="match status" value="1"/>
</dbReference>
<evidence type="ECO:0000256" key="1">
    <source>
        <dbReference type="ARBA" id="ARBA00006712"/>
    </source>
</evidence>
<evidence type="ECO:0000313" key="6">
    <source>
        <dbReference type="RefSeq" id="XP_026748054.1"/>
    </source>
</evidence>
<dbReference type="InterPro" id="IPR007205">
    <property type="entry name" value="Protein_HGH1_N"/>
</dbReference>
<dbReference type="InterPro" id="IPR016024">
    <property type="entry name" value="ARM-type_fold"/>
</dbReference>
<dbReference type="Pfam" id="PF04063">
    <property type="entry name" value="DUF383"/>
    <property type="match status" value="1"/>
</dbReference>
<keyword evidence="5" id="KW-1185">Reference proteome</keyword>
<dbReference type="SUPFAM" id="SSF48371">
    <property type="entry name" value="ARM repeat"/>
    <property type="match status" value="1"/>
</dbReference>
<dbReference type="OrthoDB" id="338814at2759"/>
<dbReference type="Pfam" id="PF04064">
    <property type="entry name" value="DUF384"/>
    <property type="match status" value="1"/>
</dbReference>
<sequence>MAGDPLDELVQFLKPEARIDLKHIAVDHLVGLSGTEDGINTLLSQDKIIQSIIVLTDDKVEEIAKNALLILVNITASAKGVTELLKFKSDGNKNIVKLLIGYVLNPEKKDADAACMALSNITRVESEVESTLDTFLPHLNDILNAYCHVEFNKRGSHLNYIGPMISNLSCCHRIRKWLTEENPHIPLLKLLPFCSYEQSNIRRGGAMGTLRNISFDPEFHSFLLSNDLELLTYLLNPIMGGEEYIDEEMDMLPISLQYLPKEKQRETDVDIRRMILETLNKLCMRKTGREILRNNGVYYVLREYHKWEKDPKVRLACENVVDILIQKEDEVGAEELSAVEVPDDMVEKFQKMDEDYIKE</sequence>